<feature type="binding site" evidence="8">
    <location>
        <begin position="57"/>
        <end position="61"/>
    </location>
    <ligand>
        <name>GTP</name>
        <dbReference type="ChEBI" id="CHEBI:37565"/>
        <label>1</label>
    </ligand>
</feature>
<dbReference type="HAMAP" id="MF_00195">
    <property type="entry name" value="GTPase_Der"/>
    <property type="match status" value="1"/>
</dbReference>
<dbReference type="Gene3D" id="3.40.50.300">
    <property type="entry name" value="P-loop containing nucleotide triphosphate hydrolases"/>
    <property type="match status" value="2"/>
</dbReference>
<feature type="domain" description="EngA-type G" evidence="11">
    <location>
        <begin position="4"/>
        <end position="168"/>
    </location>
</feature>
<keyword evidence="12" id="KW-0378">Hydrolase</keyword>
<feature type="domain" description="EngA-type G" evidence="11">
    <location>
        <begin position="177"/>
        <end position="352"/>
    </location>
</feature>
<dbReference type="GO" id="GO:0016787">
    <property type="term" value="F:hydrolase activity"/>
    <property type="evidence" value="ECO:0007669"/>
    <property type="project" value="UniProtKB-KW"/>
</dbReference>
<dbReference type="Gene3D" id="3.30.300.20">
    <property type="match status" value="1"/>
</dbReference>
<evidence type="ECO:0000256" key="3">
    <source>
        <dbReference type="ARBA" id="ARBA00022517"/>
    </source>
</evidence>
<evidence type="ECO:0000256" key="4">
    <source>
        <dbReference type="ARBA" id="ARBA00022737"/>
    </source>
</evidence>
<keyword evidence="5 8" id="KW-0547">Nucleotide-binding</keyword>
<dbReference type="PRINTS" id="PR00326">
    <property type="entry name" value="GTP1OBG"/>
</dbReference>
<dbReference type="CDD" id="cd01895">
    <property type="entry name" value="EngA2"/>
    <property type="match status" value="1"/>
</dbReference>
<evidence type="ECO:0000256" key="1">
    <source>
        <dbReference type="ARBA" id="ARBA00008279"/>
    </source>
</evidence>
<dbReference type="InterPro" id="IPR031166">
    <property type="entry name" value="G_ENGA"/>
</dbReference>
<evidence type="ECO:0000259" key="11">
    <source>
        <dbReference type="PROSITE" id="PS51712"/>
    </source>
</evidence>
<evidence type="ECO:0000256" key="10">
    <source>
        <dbReference type="RuleBase" id="RU004481"/>
    </source>
</evidence>
<feature type="binding site" evidence="8">
    <location>
        <begin position="10"/>
        <end position="17"/>
    </location>
    <ligand>
        <name>GTP</name>
        <dbReference type="ChEBI" id="CHEBI:37565"/>
        <label>1</label>
    </ligand>
</feature>
<keyword evidence="6 8" id="KW-0342">GTP-binding</keyword>
<feature type="binding site" evidence="8">
    <location>
        <begin position="183"/>
        <end position="190"/>
    </location>
    <ligand>
        <name>GTP</name>
        <dbReference type="ChEBI" id="CHEBI:37565"/>
        <label>2</label>
    </ligand>
</feature>
<keyword evidence="4 10" id="KW-0677">Repeat</keyword>
<dbReference type="NCBIfam" id="TIGR03594">
    <property type="entry name" value="GTPase_EngA"/>
    <property type="match status" value="1"/>
</dbReference>
<comment type="subunit">
    <text evidence="8">Associates with the 50S ribosomal subunit.</text>
</comment>
<comment type="function">
    <text evidence="8 10">GTPase that plays an essential role in the late steps of ribosome biogenesis.</text>
</comment>
<dbReference type="InterPro" id="IPR016484">
    <property type="entry name" value="GTPase_Der"/>
</dbReference>
<dbReference type="EMBL" id="JAJEKE010000001">
    <property type="protein sequence ID" value="MCQ1528104.1"/>
    <property type="molecule type" value="Genomic_DNA"/>
</dbReference>
<dbReference type="PANTHER" id="PTHR43834:SF6">
    <property type="entry name" value="GTPASE DER"/>
    <property type="match status" value="1"/>
</dbReference>
<evidence type="ECO:0000256" key="8">
    <source>
        <dbReference type="HAMAP-Rule" id="MF_00195"/>
    </source>
</evidence>
<organism evidence="12 13">
    <name type="scientific">Lutispora saccharofermentans</name>
    <dbReference type="NCBI Taxonomy" id="3024236"/>
    <lineage>
        <taxon>Bacteria</taxon>
        <taxon>Bacillati</taxon>
        <taxon>Bacillota</taxon>
        <taxon>Clostridia</taxon>
        <taxon>Lutisporales</taxon>
        <taxon>Lutisporaceae</taxon>
        <taxon>Lutispora</taxon>
    </lineage>
</organism>
<accession>A0ABT1NA20</accession>
<feature type="binding site" evidence="8">
    <location>
        <begin position="230"/>
        <end position="234"/>
    </location>
    <ligand>
        <name>GTP</name>
        <dbReference type="ChEBI" id="CHEBI:37565"/>
        <label>2</label>
    </ligand>
</feature>
<dbReference type="SUPFAM" id="SSF52540">
    <property type="entry name" value="P-loop containing nucleoside triphosphate hydrolases"/>
    <property type="match status" value="2"/>
</dbReference>
<name>A0ABT1NA20_9FIRM</name>
<dbReference type="InterPro" id="IPR015946">
    <property type="entry name" value="KH_dom-like_a/b"/>
</dbReference>
<dbReference type="Pfam" id="PF01926">
    <property type="entry name" value="MMR_HSR1"/>
    <property type="match status" value="2"/>
</dbReference>
<dbReference type="Pfam" id="PF14714">
    <property type="entry name" value="KH_dom-like"/>
    <property type="match status" value="1"/>
</dbReference>
<proteinExistence type="inferred from homology"/>
<dbReference type="PIRSF" id="PIRSF006485">
    <property type="entry name" value="GTP-binding_EngA"/>
    <property type="match status" value="1"/>
</dbReference>
<evidence type="ECO:0000313" key="13">
    <source>
        <dbReference type="Proteomes" id="UP001651880"/>
    </source>
</evidence>
<dbReference type="PANTHER" id="PTHR43834">
    <property type="entry name" value="GTPASE DER"/>
    <property type="match status" value="1"/>
</dbReference>
<evidence type="ECO:0000256" key="9">
    <source>
        <dbReference type="PROSITE-ProRule" id="PRU01049"/>
    </source>
</evidence>
<dbReference type="InterPro" id="IPR032859">
    <property type="entry name" value="KH_dom-like"/>
</dbReference>
<feature type="binding site" evidence="8">
    <location>
        <begin position="120"/>
        <end position="123"/>
    </location>
    <ligand>
        <name>GTP</name>
        <dbReference type="ChEBI" id="CHEBI:37565"/>
        <label>1</label>
    </ligand>
</feature>
<evidence type="ECO:0000256" key="6">
    <source>
        <dbReference type="ARBA" id="ARBA00023134"/>
    </source>
</evidence>
<evidence type="ECO:0000256" key="7">
    <source>
        <dbReference type="ARBA" id="ARBA00032345"/>
    </source>
</evidence>
<dbReference type="PROSITE" id="PS51712">
    <property type="entry name" value="G_ENGA"/>
    <property type="match status" value="2"/>
</dbReference>
<keyword evidence="3 8" id="KW-0690">Ribosome biogenesis</keyword>
<evidence type="ECO:0000256" key="2">
    <source>
        <dbReference type="ARBA" id="ARBA00020953"/>
    </source>
</evidence>
<dbReference type="InterPro" id="IPR006073">
    <property type="entry name" value="GTP-bd"/>
</dbReference>
<dbReference type="Proteomes" id="UP001651880">
    <property type="component" value="Unassembled WGS sequence"/>
</dbReference>
<comment type="similarity">
    <text evidence="1 8 9 10">Belongs to the TRAFAC class TrmE-Era-EngA-EngB-Septin-like GTPase superfamily. EngA (Der) GTPase family.</text>
</comment>
<dbReference type="RefSeq" id="WP_255225609.1">
    <property type="nucleotide sequence ID" value="NZ_JAJEKE010000001.1"/>
</dbReference>
<evidence type="ECO:0000256" key="5">
    <source>
        <dbReference type="ARBA" id="ARBA00022741"/>
    </source>
</evidence>
<keyword evidence="13" id="KW-1185">Reference proteome</keyword>
<reference evidence="12 13" key="1">
    <citation type="submission" date="2021-10" db="EMBL/GenBank/DDBJ databases">
        <title>Lutispora strain m25 sp. nov., a thermophilic, non-spore-forming bacterium isolated from a lab-scale methanogenic bioreactor digesting anaerobic sludge.</title>
        <authorList>
            <person name="El Houari A."/>
            <person name="Mcdonald J."/>
        </authorList>
    </citation>
    <scope>NUCLEOTIDE SEQUENCE [LARGE SCALE GENOMIC DNA]</scope>
    <source>
        <strain evidence="13">m25</strain>
    </source>
</reference>
<comment type="caution">
    <text evidence="12">The sequence shown here is derived from an EMBL/GenBank/DDBJ whole genome shotgun (WGS) entry which is preliminary data.</text>
</comment>
<gene>
    <name evidence="8 12" type="primary">der</name>
    <name evidence="12" type="ORF">LJD61_00870</name>
</gene>
<dbReference type="InterPro" id="IPR005225">
    <property type="entry name" value="Small_GTP-bd"/>
</dbReference>
<dbReference type="NCBIfam" id="TIGR00231">
    <property type="entry name" value="small_GTP"/>
    <property type="match status" value="2"/>
</dbReference>
<dbReference type="InterPro" id="IPR027417">
    <property type="entry name" value="P-loop_NTPase"/>
</dbReference>
<sequence length="439" mass="48608">MSKPVVAIVGRPNVGKSTLFNKISGKRISIVEDIPGVTRDRIYAEAEWTGRTFSLIDTGGIEPFSQDIIMLQMKRQAEVAIETANVIVFVVDGQEGITSTDQEVANMLRKTSKKVVLACNKIDSPKYMNNIYEFYNLGLGEPIGISAGQALGLGDLLDEVVSGFPKADEEEYDDLTIKVALVGRPNVGKSSIINRILGEDRVIVSNIPGTTRDAIDTPFEAGGQKYVLIDTAGMRKKGKINEAIERYSVIRSLTAIERSDVSILVIDGDAGVTEQDSKIAGYMHEQGRGAIIVVNKWDIVEKDDKTMNKYKEDIMKALPFMSYAPIMFVSALTGQRVSRILEMVDIVSNQHALRVQTGLLNDVISEAVLMNQPAVSGGRRLNILYGTQVSVKPPTFAIFVNDPELMHFSYERYLENQIRKSFGFRGTPFRFLIRGKDKE</sequence>
<dbReference type="CDD" id="cd01894">
    <property type="entry name" value="EngA1"/>
    <property type="match status" value="1"/>
</dbReference>
<evidence type="ECO:0000313" key="12">
    <source>
        <dbReference type="EMBL" id="MCQ1528104.1"/>
    </source>
</evidence>
<feature type="binding site" evidence="8">
    <location>
        <begin position="295"/>
        <end position="298"/>
    </location>
    <ligand>
        <name>GTP</name>
        <dbReference type="ChEBI" id="CHEBI:37565"/>
        <label>2</label>
    </ligand>
</feature>
<protein>
    <recommendedName>
        <fullName evidence="2 8">GTPase Der</fullName>
    </recommendedName>
    <alternativeName>
        <fullName evidence="7 8">GTP-binding protein EngA</fullName>
    </alternativeName>
</protein>